<dbReference type="InterPro" id="IPR036513">
    <property type="entry name" value="STAS_dom_sf"/>
</dbReference>
<dbReference type="Pfam" id="PF13466">
    <property type="entry name" value="STAS_2"/>
    <property type="match status" value="1"/>
</dbReference>
<dbReference type="Gene3D" id="3.30.750.24">
    <property type="entry name" value="STAS domain"/>
    <property type="match status" value="1"/>
</dbReference>
<dbReference type="SUPFAM" id="SSF52091">
    <property type="entry name" value="SpoIIaa-like"/>
    <property type="match status" value="1"/>
</dbReference>
<dbReference type="EMBL" id="RRZC01000001">
    <property type="protein sequence ID" value="MBE0402049.1"/>
    <property type="molecule type" value="Genomic_DNA"/>
</dbReference>
<evidence type="ECO:0000259" key="1">
    <source>
        <dbReference type="Pfam" id="PF13466"/>
    </source>
</evidence>
<dbReference type="RefSeq" id="WP_087109410.1">
    <property type="nucleotide sequence ID" value="NZ_FUKM01000048.1"/>
</dbReference>
<accession>A0ABR9F7H9</accession>
<keyword evidence="3" id="KW-1185">Reference proteome</keyword>
<reference evidence="2 3" key="1">
    <citation type="submission" date="2020-07" db="EMBL/GenBank/DDBJ databases">
        <title>Halophilic bacteria isolated from french cheeses.</title>
        <authorList>
            <person name="Kothe C.I."/>
            <person name="Farah-Kraiem B."/>
            <person name="Renault P."/>
            <person name="Dridi B."/>
        </authorList>
    </citation>
    <scope>NUCLEOTIDE SEQUENCE [LARGE SCALE GENOMIC DNA]</scope>
    <source>
        <strain evidence="2 3">FME16</strain>
    </source>
</reference>
<organism evidence="2 3">
    <name type="scientific">Halomonas citrativorans</name>
    <dbReference type="NCBI Taxonomy" id="2742612"/>
    <lineage>
        <taxon>Bacteria</taxon>
        <taxon>Pseudomonadati</taxon>
        <taxon>Pseudomonadota</taxon>
        <taxon>Gammaproteobacteria</taxon>
        <taxon>Oceanospirillales</taxon>
        <taxon>Halomonadaceae</taxon>
        <taxon>Halomonas</taxon>
    </lineage>
</organism>
<proteinExistence type="predicted"/>
<name>A0ABR9F7H9_9GAMM</name>
<sequence length="110" mass="11864">MTRLLSLSQLSLDSSQNTLCVTGDVGMGAAAELAAAGKKWLQATEQREVTFDFNGVHKASSAVISVLFEWMRTCQSRSITVNAVTLSAPLERLALLSEIESLIHPPTHAH</sequence>
<comment type="caution">
    <text evidence="2">The sequence shown here is derived from an EMBL/GenBank/DDBJ whole genome shotgun (WGS) entry which is preliminary data.</text>
</comment>
<evidence type="ECO:0000313" key="3">
    <source>
        <dbReference type="Proteomes" id="UP000754821"/>
    </source>
</evidence>
<gene>
    <name evidence="2" type="ORF">EI163_00505</name>
</gene>
<evidence type="ECO:0000313" key="2">
    <source>
        <dbReference type="EMBL" id="MBE0402049.1"/>
    </source>
</evidence>
<protein>
    <submittedName>
        <fullName evidence="2">STAS domain-containing protein</fullName>
    </submittedName>
</protein>
<feature type="domain" description="MlaB-like STAS" evidence="1">
    <location>
        <begin position="21"/>
        <end position="97"/>
    </location>
</feature>
<dbReference type="Proteomes" id="UP000754821">
    <property type="component" value="Unassembled WGS sequence"/>
</dbReference>
<dbReference type="InterPro" id="IPR058548">
    <property type="entry name" value="MlaB-like_STAS"/>
</dbReference>